<accession>A0A9Q3C255</accession>
<gene>
    <name evidence="2" type="ORF">O181_015263</name>
</gene>
<organism evidence="2 3">
    <name type="scientific">Austropuccinia psidii MF-1</name>
    <dbReference type="NCBI Taxonomy" id="1389203"/>
    <lineage>
        <taxon>Eukaryota</taxon>
        <taxon>Fungi</taxon>
        <taxon>Dikarya</taxon>
        <taxon>Basidiomycota</taxon>
        <taxon>Pucciniomycotina</taxon>
        <taxon>Pucciniomycetes</taxon>
        <taxon>Pucciniales</taxon>
        <taxon>Sphaerophragmiaceae</taxon>
        <taxon>Austropuccinia</taxon>
    </lineage>
</organism>
<name>A0A9Q3C255_9BASI</name>
<keyword evidence="3" id="KW-1185">Reference proteome</keyword>
<reference evidence="2" key="1">
    <citation type="submission" date="2021-03" db="EMBL/GenBank/DDBJ databases">
        <title>Draft genome sequence of rust myrtle Austropuccinia psidii MF-1, a brazilian biotype.</title>
        <authorList>
            <person name="Quecine M.C."/>
            <person name="Pachon D.M.R."/>
            <person name="Bonatelli M.L."/>
            <person name="Correr F.H."/>
            <person name="Franceschini L.M."/>
            <person name="Leite T.F."/>
            <person name="Margarido G.R.A."/>
            <person name="Almeida C.A."/>
            <person name="Ferrarezi J.A."/>
            <person name="Labate C.A."/>
        </authorList>
    </citation>
    <scope>NUCLEOTIDE SEQUENCE</scope>
    <source>
        <strain evidence="2">MF-1</strain>
    </source>
</reference>
<dbReference type="Proteomes" id="UP000765509">
    <property type="component" value="Unassembled WGS sequence"/>
</dbReference>
<evidence type="ECO:0000256" key="1">
    <source>
        <dbReference type="SAM" id="MobiDB-lite"/>
    </source>
</evidence>
<proteinExistence type="predicted"/>
<evidence type="ECO:0000313" key="2">
    <source>
        <dbReference type="EMBL" id="MBW0475548.1"/>
    </source>
</evidence>
<feature type="compositionally biased region" description="Basic and acidic residues" evidence="1">
    <location>
        <begin position="1"/>
        <end position="11"/>
    </location>
</feature>
<comment type="caution">
    <text evidence="2">The sequence shown here is derived from an EMBL/GenBank/DDBJ whole genome shotgun (WGS) entry which is preliminary data.</text>
</comment>
<dbReference type="EMBL" id="AVOT02004151">
    <property type="protein sequence ID" value="MBW0475548.1"/>
    <property type="molecule type" value="Genomic_DNA"/>
</dbReference>
<sequence length="97" mass="10935">MLSEAHKKDDTPVEAAQASTSNNPPPKVPKKDNKAPKINWKGKKKAKVKQKSKWNKTYPQNYSKERKDSNGQFVQYGKNFDGIQKQGGGKNESKFAK</sequence>
<feature type="compositionally biased region" description="Basic residues" evidence="1">
    <location>
        <begin position="40"/>
        <end position="54"/>
    </location>
</feature>
<protein>
    <submittedName>
        <fullName evidence="2">Uncharacterized protein</fullName>
    </submittedName>
</protein>
<dbReference type="AlphaFoldDB" id="A0A9Q3C255"/>
<evidence type="ECO:0000313" key="3">
    <source>
        <dbReference type="Proteomes" id="UP000765509"/>
    </source>
</evidence>
<feature type="region of interest" description="Disordered" evidence="1">
    <location>
        <begin position="1"/>
        <end position="97"/>
    </location>
</feature>